<keyword evidence="2" id="KW-1185">Reference proteome</keyword>
<protein>
    <submittedName>
        <fullName evidence="1">Microseminoprotein, prostate associated</fullName>
    </submittedName>
</protein>
<comment type="caution">
    <text evidence="1">The sequence shown here is derived from an EMBL/GenBank/DDBJ whole genome shotgun (WGS) entry which is preliminary data.</text>
</comment>
<dbReference type="AlphaFoldDB" id="A0A7J8EEN4"/>
<reference evidence="1 2" key="1">
    <citation type="journal article" date="2020" name="Nature">
        <title>Six reference-quality genomes reveal evolution of bat adaptations.</title>
        <authorList>
            <person name="Jebb D."/>
            <person name="Huang Z."/>
            <person name="Pippel M."/>
            <person name="Hughes G.M."/>
            <person name="Lavrichenko K."/>
            <person name="Devanna P."/>
            <person name="Winkler S."/>
            <person name="Jermiin L.S."/>
            <person name="Skirmuntt E.C."/>
            <person name="Katzourakis A."/>
            <person name="Burkitt-Gray L."/>
            <person name="Ray D.A."/>
            <person name="Sullivan K.A.M."/>
            <person name="Roscito J.G."/>
            <person name="Kirilenko B.M."/>
            <person name="Davalos L.M."/>
            <person name="Corthals A.P."/>
            <person name="Power M.L."/>
            <person name="Jones G."/>
            <person name="Ransome R.D."/>
            <person name="Dechmann D.K.N."/>
            <person name="Locatelli A.G."/>
            <person name="Puechmaille S.J."/>
            <person name="Fedrigo O."/>
            <person name="Jarvis E.D."/>
            <person name="Hiller M."/>
            <person name="Vernes S.C."/>
            <person name="Myers E.W."/>
            <person name="Teeling E.C."/>
        </authorList>
    </citation>
    <scope>NUCLEOTIDE SEQUENCE [LARGE SCALE GENOMIC DNA]</scope>
    <source>
        <strain evidence="1">MMolMol1</strain>
        <tissue evidence="1">Muscle</tissue>
    </source>
</reference>
<name>A0A7J8EEN4_MOLMO</name>
<gene>
    <name evidence="1" type="ORF">HJG59_012544</name>
</gene>
<evidence type="ECO:0000313" key="2">
    <source>
        <dbReference type="Proteomes" id="UP000550707"/>
    </source>
</evidence>
<dbReference type="Proteomes" id="UP000550707">
    <property type="component" value="Unassembled WGS sequence"/>
</dbReference>
<organism evidence="1 2">
    <name type="scientific">Molossus molossus</name>
    <name type="common">Pallas' mastiff bat</name>
    <name type="synonym">Vespertilio molossus</name>
    <dbReference type="NCBI Taxonomy" id="27622"/>
    <lineage>
        <taxon>Eukaryota</taxon>
        <taxon>Metazoa</taxon>
        <taxon>Chordata</taxon>
        <taxon>Craniata</taxon>
        <taxon>Vertebrata</taxon>
        <taxon>Euteleostomi</taxon>
        <taxon>Mammalia</taxon>
        <taxon>Eutheria</taxon>
        <taxon>Laurasiatheria</taxon>
        <taxon>Chiroptera</taxon>
        <taxon>Yangochiroptera</taxon>
        <taxon>Molossidae</taxon>
        <taxon>Molossus</taxon>
    </lineage>
</organism>
<proteinExistence type="predicted"/>
<evidence type="ECO:0000313" key="1">
    <source>
        <dbReference type="EMBL" id="KAF6433988.1"/>
    </source>
</evidence>
<accession>A0A7J8EEN4</accession>
<dbReference type="EMBL" id="JACASF010000014">
    <property type="protein sequence ID" value="KAF6433988.1"/>
    <property type="molecule type" value="Genomic_DNA"/>
</dbReference>
<sequence>MKTYSSFAVSTRRMFNYKGKVEALVKPPATMKGNILPWVSLGSARTVSIAPVCILSVWAAVTRPSIPSTSLLSVRYDRRQEPANSPWYKNLTLGCPAKGEGLTQSGAQLTPLFLGLLLPTPAKLN</sequence>